<evidence type="ECO:0000313" key="2">
    <source>
        <dbReference type="Proteomes" id="UP000014461"/>
    </source>
</evidence>
<organism evidence="1 2">
    <name type="scientific">Agarivorans albus MKT 106</name>
    <dbReference type="NCBI Taxonomy" id="1331007"/>
    <lineage>
        <taxon>Bacteria</taxon>
        <taxon>Pseudomonadati</taxon>
        <taxon>Pseudomonadota</taxon>
        <taxon>Gammaproteobacteria</taxon>
        <taxon>Alteromonadales</taxon>
        <taxon>Alteromonadaceae</taxon>
        <taxon>Agarivorans</taxon>
    </lineage>
</organism>
<name>R9PTQ1_AGAAL</name>
<reference evidence="1" key="1">
    <citation type="journal article" date="2013" name="Genome Announc.">
        <title>Draft Genome Sequence of Agarivorans albus Strain MKT 106T, an Agarolytic Marine Bacterium.</title>
        <authorList>
            <person name="Yasuike M."/>
            <person name="Nakamura Y."/>
            <person name="Kai W."/>
            <person name="Fujiwara A."/>
            <person name="Fukui Y."/>
            <person name="Satomi M."/>
            <person name="Sano M."/>
        </authorList>
    </citation>
    <scope>NUCLEOTIDE SEQUENCE [LARGE SCALE GENOMIC DNA]</scope>
</reference>
<proteinExistence type="predicted"/>
<dbReference type="STRING" id="1331007.AALB_2891"/>
<evidence type="ECO:0000313" key="1">
    <source>
        <dbReference type="EMBL" id="GAD02811.1"/>
    </source>
</evidence>
<accession>R9PTQ1</accession>
<protein>
    <submittedName>
        <fullName evidence="1">Uncharacterized protein</fullName>
    </submittedName>
</protein>
<dbReference type="EMBL" id="BARX01000020">
    <property type="protein sequence ID" value="GAD02811.1"/>
    <property type="molecule type" value="Genomic_DNA"/>
</dbReference>
<dbReference type="AlphaFoldDB" id="R9PTQ1"/>
<gene>
    <name evidence="1" type="ORF">AALB_2891</name>
</gene>
<comment type="caution">
    <text evidence="1">The sequence shown here is derived from an EMBL/GenBank/DDBJ whole genome shotgun (WGS) entry which is preliminary data.</text>
</comment>
<dbReference type="Proteomes" id="UP000014461">
    <property type="component" value="Unassembled WGS sequence"/>
</dbReference>
<sequence length="47" mass="5166">MSYGLFVTCKTSAFAWANKSCTSSSYPKQSTLVTTFQNLPALKKRAT</sequence>
<keyword evidence="2" id="KW-1185">Reference proteome</keyword>